<organism evidence="1 2">
    <name type="scientific">Rhizopogon vesiculosus</name>
    <dbReference type="NCBI Taxonomy" id="180088"/>
    <lineage>
        <taxon>Eukaryota</taxon>
        <taxon>Fungi</taxon>
        <taxon>Dikarya</taxon>
        <taxon>Basidiomycota</taxon>
        <taxon>Agaricomycotina</taxon>
        <taxon>Agaricomycetes</taxon>
        <taxon>Agaricomycetidae</taxon>
        <taxon>Boletales</taxon>
        <taxon>Suillineae</taxon>
        <taxon>Rhizopogonaceae</taxon>
        <taxon>Rhizopogon</taxon>
    </lineage>
</organism>
<sequence>MPANSSAKTELQGLELTNDLFAPLLNPIAAMQSAWNNYSINRLQTTTKKGTLISRSSEEGEEDEYEYDEDDMVWLRNSIKACVSKIEGEMELDAGTLQKCITILGDDVELDDEDVRMASWHYLSRCLIAAFC</sequence>
<keyword evidence="2" id="KW-1185">Reference proteome</keyword>
<evidence type="ECO:0000313" key="1">
    <source>
        <dbReference type="EMBL" id="OJA20951.1"/>
    </source>
</evidence>
<dbReference type="Proteomes" id="UP000183567">
    <property type="component" value="Unassembled WGS sequence"/>
</dbReference>
<reference evidence="1 2" key="1">
    <citation type="submission" date="2016-03" db="EMBL/GenBank/DDBJ databases">
        <title>Comparative genomics of the ectomycorrhizal sister species Rhizopogon vinicolor and Rhizopogon vesiculosus (Basidiomycota: Boletales) reveals a divergence of the mating type B locus.</title>
        <authorList>
            <person name="Mujic A.B."/>
            <person name="Kuo A."/>
            <person name="Tritt A."/>
            <person name="Lipzen A."/>
            <person name="Chen C."/>
            <person name="Johnson J."/>
            <person name="Sharma A."/>
            <person name="Barry K."/>
            <person name="Grigoriev I.V."/>
            <person name="Spatafora J.W."/>
        </authorList>
    </citation>
    <scope>NUCLEOTIDE SEQUENCE [LARGE SCALE GENOMIC DNA]</scope>
    <source>
        <strain evidence="1 2">AM-OR11-056</strain>
    </source>
</reference>
<gene>
    <name evidence="1" type="ORF">AZE42_03505</name>
</gene>
<evidence type="ECO:0000313" key="2">
    <source>
        <dbReference type="Proteomes" id="UP000183567"/>
    </source>
</evidence>
<dbReference type="AlphaFoldDB" id="A0A1J8QJX7"/>
<name>A0A1J8QJX7_9AGAM</name>
<dbReference type="EMBL" id="LVVM01000337">
    <property type="protein sequence ID" value="OJA20951.1"/>
    <property type="molecule type" value="Genomic_DNA"/>
</dbReference>
<accession>A0A1J8QJX7</accession>
<proteinExistence type="predicted"/>
<protein>
    <submittedName>
        <fullName evidence="1">Uncharacterized protein</fullName>
    </submittedName>
</protein>
<comment type="caution">
    <text evidence="1">The sequence shown here is derived from an EMBL/GenBank/DDBJ whole genome shotgun (WGS) entry which is preliminary data.</text>
</comment>
<dbReference type="OrthoDB" id="10487938at2759"/>